<keyword evidence="1" id="KW-0812">Transmembrane</keyword>
<feature type="transmembrane region" description="Helical" evidence="1">
    <location>
        <begin position="12"/>
        <end position="35"/>
    </location>
</feature>
<keyword evidence="1" id="KW-1133">Transmembrane helix</keyword>
<dbReference type="AlphaFoldDB" id="A0A076LIM4"/>
<evidence type="ECO:0000256" key="1">
    <source>
        <dbReference type="SAM" id="Phobius"/>
    </source>
</evidence>
<accession>A0A076LIM4</accession>
<name>A0A076LIM4_9EURY</name>
<evidence type="ECO:0000313" key="4">
    <source>
        <dbReference type="Proteomes" id="UP000028781"/>
    </source>
</evidence>
<dbReference type="STRING" id="1301915.JH146_1516"/>
<dbReference type="Pfam" id="PF10102">
    <property type="entry name" value="DUF2341"/>
    <property type="match status" value="1"/>
</dbReference>
<dbReference type="KEGG" id="mjh:JH146_1516"/>
<dbReference type="InterPro" id="IPR018765">
    <property type="entry name" value="DUF2341"/>
</dbReference>
<dbReference type="HOGENOM" id="CLU_441897_0_0_2"/>
<dbReference type="Proteomes" id="UP000028781">
    <property type="component" value="Chromosome"/>
</dbReference>
<evidence type="ECO:0000259" key="2">
    <source>
        <dbReference type="Pfam" id="PF10102"/>
    </source>
</evidence>
<evidence type="ECO:0000313" key="3">
    <source>
        <dbReference type="EMBL" id="AIJ06358.1"/>
    </source>
</evidence>
<organism evidence="3 4">
    <name type="scientific">Methanocaldococcus bathoardescens</name>
    <dbReference type="NCBI Taxonomy" id="1301915"/>
    <lineage>
        <taxon>Archaea</taxon>
        <taxon>Methanobacteriati</taxon>
        <taxon>Methanobacteriota</taxon>
        <taxon>Methanomada group</taxon>
        <taxon>Methanococci</taxon>
        <taxon>Methanococcales</taxon>
        <taxon>Methanocaldococcaceae</taxon>
        <taxon>Methanocaldococcus</taxon>
    </lineage>
</organism>
<keyword evidence="1" id="KW-0472">Membrane</keyword>
<dbReference type="OrthoDB" id="101984at2157"/>
<gene>
    <name evidence="3" type="ORF">JH146_1516</name>
</gene>
<sequence length="612" mass="72261">MFKKIKSNKGYIFTYEAVIVAFIFLSIFYVSYMVYSHNMLTAIEEKKDTEKFHKAVLLKDLYLKKYEFPGEYTEDYIQNFTAKLNLKEKTFDPCNNFTEDFSKFYFIIHSNKYDEMLDDAAKDNNFSLNKITFTFNGDNFTVYSNVTTNYTLPKILSGDTIVYFKENAYIPKITGTTKNTNEIKLYGYNGDHIYFKLDANVVRASARIIINNENMFSEWSGWKYASPILVINNLNQNLEGYCIKVVFDSAAYIAENQMNKNCSDIRFIDENGNELPYWIEPNTINTPHTVAWVKLDLAPKEHKIIYMLYGNPNAQSKSNGEATFLFFDDFSEKNLDKWNYNFNNPLFTDTVYNNGINYTYLNLDYSYYNIKGLTTDVDVHITTPYEYSSNISVRFHANFHKRYEEWGGFYHGNTIYDRQIISNYHWGGEYLRFESSKNNENEIEYRILPDSLYNTWHTYEIQRNGSNSVNLIINDNEFWSISNYIYPYYLPVSFYARMFDDSQNYGYIPPEDERNGNISIDWVFIRPYYEPEPTVQWFSSDVIFTVNGYVYRKPLFSMLRDIDITPNIKKGINKIEILNSPLPVEFRIETDSNTNFYYLTLSPRNITIMVKP</sequence>
<dbReference type="EMBL" id="CP009149">
    <property type="protein sequence ID" value="AIJ06358.1"/>
    <property type="molecule type" value="Genomic_DNA"/>
</dbReference>
<proteinExistence type="predicted"/>
<protein>
    <recommendedName>
        <fullName evidence="2">DUF2341 domain-containing protein</fullName>
    </recommendedName>
</protein>
<dbReference type="RefSeq" id="WP_048202437.1">
    <property type="nucleotide sequence ID" value="NZ_CP009149.1"/>
</dbReference>
<feature type="domain" description="DUF2341" evidence="2">
    <location>
        <begin position="261"/>
        <end position="339"/>
    </location>
</feature>
<keyword evidence="4" id="KW-1185">Reference proteome</keyword>
<reference evidence="3 4" key="1">
    <citation type="journal article" date="2015" name="Int. J. Syst. Evol. Microbiol.">
        <title>M ethanocaldococcus bathoardescens sp. nov., a hyperthermophilic methanogen isolated from a volcanically active deep-sea hydrothermal vent.</title>
        <authorList>
            <person name="Stewart L.C."/>
            <person name="Jung J.H."/>
            <person name="Kim Y.T."/>
            <person name="Kwon S.W."/>
            <person name="Park C.S."/>
            <person name="Holden J.F."/>
        </authorList>
    </citation>
    <scope>NUCLEOTIDE SEQUENCE [LARGE SCALE GENOMIC DNA]</scope>
    <source>
        <strain evidence="3 4">JH146</strain>
    </source>
</reference>
<dbReference type="GeneID" id="24892148"/>